<proteinExistence type="predicted"/>
<dbReference type="OrthoDB" id="2789670at2759"/>
<comment type="caution">
    <text evidence="3">The sequence shown here is derived from an EMBL/GenBank/DDBJ whole genome shotgun (WGS) entry which is preliminary data.</text>
</comment>
<dbReference type="InterPro" id="IPR036396">
    <property type="entry name" value="Cyt_P450_sf"/>
</dbReference>
<dbReference type="Proteomes" id="UP000092993">
    <property type="component" value="Unassembled WGS sequence"/>
</dbReference>
<accession>A0A1C7MDF6</accession>
<evidence type="ECO:0000313" key="4">
    <source>
        <dbReference type="Proteomes" id="UP000092993"/>
    </source>
</evidence>
<keyword evidence="4" id="KW-1185">Reference proteome</keyword>
<dbReference type="InterPro" id="IPR017972">
    <property type="entry name" value="Cyt_P450_CS"/>
</dbReference>
<dbReference type="GO" id="GO:0016705">
    <property type="term" value="F:oxidoreductase activity, acting on paired donors, with incorporation or reduction of molecular oxygen"/>
    <property type="evidence" value="ECO:0007669"/>
    <property type="project" value="InterPro"/>
</dbReference>
<dbReference type="PROSITE" id="PS00086">
    <property type="entry name" value="CYTOCHROME_P450"/>
    <property type="match status" value="1"/>
</dbReference>
<organism evidence="3 4">
    <name type="scientific">Grifola frondosa</name>
    <name type="common">Maitake</name>
    <name type="synonym">Polyporus frondosus</name>
    <dbReference type="NCBI Taxonomy" id="5627"/>
    <lineage>
        <taxon>Eukaryota</taxon>
        <taxon>Fungi</taxon>
        <taxon>Dikarya</taxon>
        <taxon>Basidiomycota</taxon>
        <taxon>Agaricomycotina</taxon>
        <taxon>Agaricomycetes</taxon>
        <taxon>Polyporales</taxon>
        <taxon>Grifolaceae</taxon>
        <taxon>Grifola</taxon>
    </lineage>
</organism>
<keyword evidence="2" id="KW-0408">Iron</keyword>
<evidence type="ECO:0000256" key="1">
    <source>
        <dbReference type="ARBA" id="ARBA00022723"/>
    </source>
</evidence>
<dbReference type="Gene3D" id="1.10.630.10">
    <property type="entry name" value="Cytochrome P450"/>
    <property type="match status" value="1"/>
</dbReference>
<keyword evidence="1" id="KW-0479">Metal-binding</keyword>
<name>A0A1C7MDF6_GRIFR</name>
<dbReference type="GO" id="GO:0005506">
    <property type="term" value="F:iron ion binding"/>
    <property type="evidence" value="ECO:0007669"/>
    <property type="project" value="InterPro"/>
</dbReference>
<gene>
    <name evidence="3" type="ORF">A0H81_05105</name>
</gene>
<sequence>MLTSSHRMTFSAGIRGCIGVIEMQTTLAELLEKFAFSLPADPPEIQRAPAGIKALMIRNKVELGTLMPLFVALRGLCCYFVSTPWSQCFIDYRPSPTSTVGRRPVKLATAWSHPPQTRIFEYLTTIRARKEPSIIQSRYSPSPHTIISTDKNAKVQHTTASASSFLTSTLKAII</sequence>
<dbReference type="STRING" id="5627.A0A1C7MDF6"/>
<evidence type="ECO:0000256" key="2">
    <source>
        <dbReference type="ARBA" id="ARBA00023004"/>
    </source>
</evidence>
<dbReference type="EMBL" id="LUGG01000005">
    <property type="protein sequence ID" value="OBZ74852.1"/>
    <property type="molecule type" value="Genomic_DNA"/>
</dbReference>
<dbReference type="SUPFAM" id="SSF48264">
    <property type="entry name" value="Cytochrome P450"/>
    <property type="match status" value="1"/>
</dbReference>
<evidence type="ECO:0000313" key="3">
    <source>
        <dbReference type="EMBL" id="OBZ74852.1"/>
    </source>
</evidence>
<protein>
    <submittedName>
        <fullName evidence="3">Uncharacterized protein</fullName>
    </submittedName>
</protein>
<reference evidence="3 4" key="1">
    <citation type="submission" date="2016-03" db="EMBL/GenBank/DDBJ databases">
        <title>Whole genome sequencing of Grifola frondosa 9006-11.</title>
        <authorList>
            <person name="Min B."/>
            <person name="Park H."/>
            <person name="Kim J.-G."/>
            <person name="Cho H."/>
            <person name="Oh Y.-L."/>
            <person name="Kong W.-S."/>
            <person name="Choi I.-G."/>
        </authorList>
    </citation>
    <scope>NUCLEOTIDE SEQUENCE [LARGE SCALE GENOMIC DNA]</scope>
    <source>
        <strain evidence="3 4">9006-11</strain>
    </source>
</reference>
<dbReference type="AlphaFoldDB" id="A0A1C7MDF6"/>
<dbReference type="GO" id="GO:0004497">
    <property type="term" value="F:monooxygenase activity"/>
    <property type="evidence" value="ECO:0007669"/>
    <property type="project" value="InterPro"/>
</dbReference>
<dbReference type="GO" id="GO:0020037">
    <property type="term" value="F:heme binding"/>
    <property type="evidence" value="ECO:0007669"/>
    <property type="project" value="InterPro"/>
</dbReference>